<keyword evidence="4" id="KW-0233">DNA recombination</keyword>
<dbReference type="InterPro" id="IPR053876">
    <property type="entry name" value="Phage_int_M"/>
</dbReference>
<reference evidence="8 9" key="1">
    <citation type="submission" date="2016-10" db="EMBL/GenBank/DDBJ databases">
        <authorList>
            <person name="de Groot N.N."/>
        </authorList>
    </citation>
    <scope>NUCLEOTIDE SEQUENCE [LARGE SCALE GENOMIC DNA]</scope>
    <source>
        <strain evidence="8 9">Nv1</strain>
    </source>
</reference>
<dbReference type="InterPro" id="IPR050808">
    <property type="entry name" value="Phage_Integrase"/>
</dbReference>
<dbReference type="Pfam" id="PF00589">
    <property type="entry name" value="Phage_integrase"/>
    <property type="match status" value="1"/>
</dbReference>
<organism evidence="8 9">
    <name type="scientific">Nitrosovibrio tenuis</name>
    <dbReference type="NCBI Taxonomy" id="1233"/>
    <lineage>
        <taxon>Bacteria</taxon>
        <taxon>Pseudomonadati</taxon>
        <taxon>Pseudomonadota</taxon>
        <taxon>Betaproteobacteria</taxon>
        <taxon>Nitrosomonadales</taxon>
        <taxon>Nitrosomonadaceae</taxon>
        <taxon>Nitrosovibrio</taxon>
    </lineage>
</organism>
<dbReference type="PROSITE" id="PS51900">
    <property type="entry name" value="CB"/>
    <property type="match status" value="1"/>
</dbReference>
<proteinExistence type="inferred from homology"/>
<dbReference type="InterPro" id="IPR025166">
    <property type="entry name" value="Integrase_DNA_bind_dom"/>
</dbReference>
<dbReference type="Proteomes" id="UP000198620">
    <property type="component" value="Unassembled WGS sequence"/>
</dbReference>
<dbReference type="AlphaFoldDB" id="A0A1H7K205"/>
<keyword evidence="9" id="KW-1185">Reference proteome</keyword>
<dbReference type="OrthoDB" id="9775880at2"/>
<evidence type="ECO:0000256" key="2">
    <source>
        <dbReference type="ARBA" id="ARBA00022908"/>
    </source>
</evidence>
<feature type="domain" description="Tyr recombinase" evidence="6">
    <location>
        <begin position="202"/>
        <end position="385"/>
    </location>
</feature>
<evidence type="ECO:0000259" key="6">
    <source>
        <dbReference type="PROSITE" id="PS51898"/>
    </source>
</evidence>
<comment type="similarity">
    <text evidence="1">Belongs to the 'phage' integrase family.</text>
</comment>
<dbReference type="GO" id="GO:0006310">
    <property type="term" value="P:DNA recombination"/>
    <property type="evidence" value="ECO:0007669"/>
    <property type="project" value="UniProtKB-KW"/>
</dbReference>
<evidence type="ECO:0000259" key="7">
    <source>
        <dbReference type="PROSITE" id="PS51900"/>
    </source>
</evidence>
<keyword evidence="2" id="KW-0229">DNA integration</keyword>
<feature type="domain" description="Core-binding (CB)" evidence="7">
    <location>
        <begin position="98"/>
        <end position="179"/>
    </location>
</feature>
<dbReference type="PANTHER" id="PTHR30629">
    <property type="entry name" value="PROPHAGE INTEGRASE"/>
    <property type="match status" value="1"/>
</dbReference>
<evidence type="ECO:0000313" key="9">
    <source>
        <dbReference type="Proteomes" id="UP000198620"/>
    </source>
</evidence>
<evidence type="ECO:0000256" key="5">
    <source>
        <dbReference type="PROSITE-ProRule" id="PRU01248"/>
    </source>
</evidence>
<dbReference type="InterPro" id="IPR010998">
    <property type="entry name" value="Integrase_recombinase_N"/>
</dbReference>
<dbReference type="InterPro" id="IPR038488">
    <property type="entry name" value="Integrase_DNA-bd_sf"/>
</dbReference>
<dbReference type="Pfam" id="PF22022">
    <property type="entry name" value="Phage_int_M"/>
    <property type="match status" value="1"/>
</dbReference>
<dbReference type="EMBL" id="FOBH01000003">
    <property type="protein sequence ID" value="SEK80839.1"/>
    <property type="molecule type" value="Genomic_DNA"/>
</dbReference>
<dbReference type="InterPro" id="IPR002104">
    <property type="entry name" value="Integrase_catalytic"/>
</dbReference>
<dbReference type="Gene3D" id="1.10.150.130">
    <property type="match status" value="1"/>
</dbReference>
<accession>A0A1H7K205</accession>
<dbReference type="STRING" id="1233.SAMN05216387_10380"/>
<dbReference type="InterPro" id="IPR013762">
    <property type="entry name" value="Integrase-like_cat_sf"/>
</dbReference>
<name>A0A1H7K205_9PROT</name>
<dbReference type="Gene3D" id="3.30.160.390">
    <property type="entry name" value="Integrase, DNA-binding domain"/>
    <property type="match status" value="1"/>
</dbReference>
<dbReference type="Gene3D" id="1.10.443.10">
    <property type="entry name" value="Intergrase catalytic core"/>
    <property type="match status" value="1"/>
</dbReference>
<evidence type="ECO:0000313" key="8">
    <source>
        <dbReference type="EMBL" id="SEK80839.1"/>
    </source>
</evidence>
<keyword evidence="3 5" id="KW-0238">DNA-binding</keyword>
<evidence type="ECO:0000256" key="4">
    <source>
        <dbReference type="ARBA" id="ARBA00023172"/>
    </source>
</evidence>
<evidence type="ECO:0000256" key="1">
    <source>
        <dbReference type="ARBA" id="ARBA00008857"/>
    </source>
</evidence>
<dbReference type="RefSeq" id="WP_090827900.1">
    <property type="nucleotide sequence ID" value="NZ_FOBH01000003.1"/>
</dbReference>
<dbReference type="CDD" id="cd00801">
    <property type="entry name" value="INT_P4_C"/>
    <property type="match status" value="1"/>
</dbReference>
<dbReference type="InterPro" id="IPR011010">
    <property type="entry name" value="DNA_brk_join_enz"/>
</dbReference>
<evidence type="ECO:0000256" key="3">
    <source>
        <dbReference type="ARBA" id="ARBA00023125"/>
    </source>
</evidence>
<dbReference type="GO" id="GO:0003677">
    <property type="term" value="F:DNA binding"/>
    <property type="evidence" value="ECO:0007669"/>
    <property type="project" value="UniProtKB-UniRule"/>
</dbReference>
<gene>
    <name evidence="8" type="ORF">SAMN05216387_10380</name>
</gene>
<dbReference type="Pfam" id="PF13356">
    <property type="entry name" value="Arm-DNA-bind_3"/>
    <property type="match status" value="1"/>
</dbReference>
<dbReference type="PANTHER" id="PTHR30629:SF2">
    <property type="entry name" value="PROPHAGE INTEGRASE INTS-RELATED"/>
    <property type="match status" value="1"/>
</dbReference>
<protein>
    <submittedName>
        <fullName evidence="8">Integrase</fullName>
    </submittedName>
</protein>
<dbReference type="GO" id="GO:0015074">
    <property type="term" value="P:DNA integration"/>
    <property type="evidence" value="ECO:0007669"/>
    <property type="project" value="UniProtKB-KW"/>
</dbReference>
<dbReference type="SUPFAM" id="SSF56349">
    <property type="entry name" value="DNA breaking-rejoining enzymes"/>
    <property type="match status" value="1"/>
</dbReference>
<dbReference type="InterPro" id="IPR044068">
    <property type="entry name" value="CB"/>
</dbReference>
<dbReference type="PROSITE" id="PS51898">
    <property type="entry name" value="TYR_RECOMBINASE"/>
    <property type="match status" value="1"/>
</dbReference>
<sequence length="403" mass="45204">MALTDTAIRSTKPSEKPIKLTDERGLYLLLKPNGSRWWRFDYRYGGKRKTLSMGVYPDVGLKEARNRRDEARKLLASGADPGANRKAVRAAKMEQAANSFEVITREWYAKYSVTWNASHGERIIRRFERDIFPWIGSKPIAELAAPELLAAVRRIESRGALETAHRALGNCGQVFRYAIATGRATRDISADLRGALPPVKGEHFAAITEPKLVGALLRAMDGYTGSQIVRCALRLAPLVFVRPGELRKAEWKDIDMDGAEWRYTVTKTNTPHIVPLSRQAVEILTELQALTGRGRFVFPGARTNGRPMSDNAILAAMRRMGIDKEEMSGHGFRAMARTILDEVLGFRPDFIEHQLAHAVKDPNGRAYNRTAHLGERRKMMQQWADYLDKLKAGAEIIPLSNVA</sequence>